<accession>A0A1Q3EXV2</accession>
<sequence length="121" mass="13656">MVERIEDLNLPNTVVTRLMKEALPADVKISNESRTALTRATSVFVLYLTSAATDVADKKKQKTLTVDHVLAGLEEIEFESFIKPLKNDLENYRKLVKNKKDKKGDKAETEDAMEEDTPADM</sequence>
<evidence type="ECO:0000256" key="1">
    <source>
        <dbReference type="ARBA" id="ARBA00004123"/>
    </source>
</evidence>
<feature type="compositionally biased region" description="Acidic residues" evidence="4">
    <location>
        <begin position="110"/>
        <end position="121"/>
    </location>
</feature>
<dbReference type="GO" id="GO:0031507">
    <property type="term" value="P:heterochromatin formation"/>
    <property type="evidence" value="ECO:0007669"/>
    <property type="project" value="TreeGrafter"/>
</dbReference>
<dbReference type="InterPro" id="IPR009072">
    <property type="entry name" value="Histone-fold"/>
</dbReference>
<evidence type="ECO:0000256" key="2">
    <source>
        <dbReference type="ARBA" id="ARBA00023242"/>
    </source>
</evidence>
<dbReference type="Pfam" id="PF00808">
    <property type="entry name" value="CBFD_NFYB_HMF"/>
    <property type="match status" value="1"/>
</dbReference>
<dbReference type="InterPro" id="IPR051377">
    <property type="entry name" value="DNA_Pol-Epsilon_Subunit"/>
</dbReference>
<evidence type="ECO:0000256" key="4">
    <source>
        <dbReference type="SAM" id="MobiDB-lite"/>
    </source>
</evidence>
<evidence type="ECO:0000313" key="6">
    <source>
        <dbReference type="EMBL" id="JAV20139.1"/>
    </source>
</evidence>
<dbReference type="Gene3D" id="1.10.20.10">
    <property type="entry name" value="Histone, subunit A"/>
    <property type="match status" value="1"/>
</dbReference>
<dbReference type="CDD" id="cd22928">
    <property type="entry name" value="HFD_POLE3_DPB4"/>
    <property type="match status" value="1"/>
</dbReference>
<proteinExistence type="predicted"/>
<comment type="subcellular location">
    <subcellularLocation>
        <location evidence="1">Nucleus</location>
    </subcellularLocation>
</comment>
<dbReference type="GO" id="GO:0006272">
    <property type="term" value="P:leading strand elongation"/>
    <property type="evidence" value="ECO:0007669"/>
    <property type="project" value="TreeGrafter"/>
</dbReference>
<dbReference type="EMBL" id="GFDL01014906">
    <property type="protein sequence ID" value="JAV20139.1"/>
    <property type="molecule type" value="Transcribed_RNA"/>
</dbReference>
<dbReference type="GO" id="GO:0006974">
    <property type="term" value="P:DNA damage response"/>
    <property type="evidence" value="ECO:0007669"/>
    <property type="project" value="TreeGrafter"/>
</dbReference>
<keyword evidence="2" id="KW-0539">Nucleus</keyword>
<dbReference type="PANTHER" id="PTHR46172:SF1">
    <property type="entry name" value="DNA POLYMERASE EPSILON SUBUNIT 3"/>
    <property type="match status" value="1"/>
</dbReference>
<name>A0A1Q3EXV2_CULTA</name>
<protein>
    <recommendedName>
        <fullName evidence="3">DNA polymerase epsilon subunit 3</fullName>
    </recommendedName>
</protein>
<reference evidence="6" key="1">
    <citation type="submission" date="2017-01" db="EMBL/GenBank/DDBJ databases">
        <title>A deep insight into the sialotranscriptome of adult male and female Cluex tarsalis mosquitoes.</title>
        <authorList>
            <person name="Ribeiro J.M."/>
            <person name="Moreira F."/>
            <person name="Bernard K.A."/>
            <person name="Calvo E."/>
        </authorList>
    </citation>
    <scope>NUCLEOTIDE SEQUENCE</scope>
    <source>
        <strain evidence="6">Kern County</strain>
        <tissue evidence="6">Salivary glands</tissue>
    </source>
</reference>
<dbReference type="InterPro" id="IPR003958">
    <property type="entry name" value="CBFA_NFYB_domain"/>
</dbReference>
<evidence type="ECO:0000259" key="5">
    <source>
        <dbReference type="Pfam" id="PF00808"/>
    </source>
</evidence>
<dbReference type="AlphaFoldDB" id="A0A1Q3EXV2"/>
<dbReference type="GO" id="GO:0046982">
    <property type="term" value="F:protein heterodimerization activity"/>
    <property type="evidence" value="ECO:0007669"/>
    <property type="project" value="InterPro"/>
</dbReference>
<dbReference type="GO" id="GO:0031490">
    <property type="term" value="F:chromatin DNA binding"/>
    <property type="evidence" value="ECO:0007669"/>
    <property type="project" value="TreeGrafter"/>
</dbReference>
<dbReference type="GO" id="GO:0008623">
    <property type="term" value="C:CHRAC"/>
    <property type="evidence" value="ECO:0007669"/>
    <property type="project" value="TreeGrafter"/>
</dbReference>
<feature type="region of interest" description="Disordered" evidence="4">
    <location>
        <begin position="97"/>
        <end position="121"/>
    </location>
</feature>
<dbReference type="PANTHER" id="PTHR46172">
    <property type="entry name" value="DNA POLYMERASE EPSILON SUBUNIT 3"/>
    <property type="match status" value="1"/>
</dbReference>
<dbReference type="SUPFAM" id="SSF47113">
    <property type="entry name" value="Histone-fold"/>
    <property type="match status" value="1"/>
</dbReference>
<organism evidence="6">
    <name type="scientific">Culex tarsalis</name>
    <name type="common">Encephalitis mosquito</name>
    <dbReference type="NCBI Taxonomy" id="7177"/>
    <lineage>
        <taxon>Eukaryota</taxon>
        <taxon>Metazoa</taxon>
        <taxon>Ecdysozoa</taxon>
        <taxon>Arthropoda</taxon>
        <taxon>Hexapoda</taxon>
        <taxon>Insecta</taxon>
        <taxon>Pterygota</taxon>
        <taxon>Neoptera</taxon>
        <taxon>Endopterygota</taxon>
        <taxon>Diptera</taxon>
        <taxon>Nematocera</taxon>
        <taxon>Culicoidea</taxon>
        <taxon>Culicidae</taxon>
        <taxon>Culicinae</taxon>
        <taxon>Culicini</taxon>
        <taxon>Culex</taxon>
        <taxon>Culex</taxon>
    </lineage>
</organism>
<feature type="domain" description="Transcription factor CBF/NF-Y/archaeal histone" evidence="5">
    <location>
        <begin position="9"/>
        <end position="70"/>
    </location>
</feature>
<dbReference type="GO" id="GO:0008622">
    <property type="term" value="C:epsilon DNA polymerase complex"/>
    <property type="evidence" value="ECO:0007669"/>
    <property type="project" value="TreeGrafter"/>
</dbReference>
<evidence type="ECO:0000256" key="3">
    <source>
        <dbReference type="ARBA" id="ARBA00039793"/>
    </source>
</evidence>